<dbReference type="InterPro" id="IPR014729">
    <property type="entry name" value="Rossmann-like_a/b/a_fold"/>
</dbReference>
<sequence>MDNLFFVLSKLAWALLSPSNLLLILFALGTLFLLFNRARIAKWILVPTSVVALSIMSYPMADWLMTPLESRFAKPQQMPEKIDGIIVLGGGEDIMRSASWHVAEVGQGADRFIGAAQLSIDYPQAKILYAGGNSSVQKQGLQNELSIEQQLFSAMGVDLKRLIIEKQARNTFENFANIKPLLPKTTDDKLGSYLLVTSAFHMPRSVGIARKQGINVIPYPVDYRSLQAEQRVWGLDFYDHLQVLEPAWKEWIGLVVYYLTDKTSSLFPGPLPHDNELEIHPDNDAFYQQSEQQLLQTKGETQTAEK</sequence>
<dbReference type="InterPro" id="IPR051599">
    <property type="entry name" value="Cell_Envelope_Assoc"/>
</dbReference>
<evidence type="ECO:0000313" key="4">
    <source>
        <dbReference type="Proteomes" id="UP000664835"/>
    </source>
</evidence>
<dbReference type="InterPro" id="IPR003848">
    <property type="entry name" value="DUF218"/>
</dbReference>
<dbReference type="PANTHER" id="PTHR30336:SF4">
    <property type="entry name" value="ENVELOPE BIOGENESIS FACTOR ELYC"/>
    <property type="match status" value="1"/>
</dbReference>
<keyword evidence="1" id="KW-1133">Transmembrane helix</keyword>
<protein>
    <submittedName>
        <fullName evidence="3">YdcF family protein</fullName>
    </submittedName>
</protein>
<keyword evidence="1" id="KW-0472">Membrane</keyword>
<dbReference type="CDD" id="cd06259">
    <property type="entry name" value="YdcF-like"/>
    <property type="match status" value="1"/>
</dbReference>
<accession>A0ABS3Q3U6</accession>
<evidence type="ECO:0000313" key="3">
    <source>
        <dbReference type="EMBL" id="MBO1926989.1"/>
    </source>
</evidence>
<dbReference type="Gene3D" id="3.40.50.620">
    <property type="entry name" value="HUPs"/>
    <property type="match status" value="1"/>
</dbReference>
<proteinExistence type="predicted"/>
<keyword evidence="1" id="KW-0812">Transmembrane</keyword>
<name>A0ABS3Q3U6_9GAMM</name>
<evidence type="ECO:0000259" key="2">
    <source>
        <dbReference type="Pfam" id="PF02698"/>
    </source>
</evidence>
<feature type="domain" description="DUF218" evidence="2">
    <location>
        <begin position="83"/>
        <end position="253"/>
    </location>
</feature>
<dbReference type="RefSeq" id="WP_208148432.1">
    <property type="nucleotide sequence ID" value="NZ_JAGETV010000006.1"/>
</dbReference>
<dbReference type="PANTHER" id="PTHR30336">
    <property type="entry name" value="INNER MEMBRANE PROTEIN, PROBABLE PERMEASE"/>
    <property type="match status" value="1"/>
</dbReference>
<dbReference type="Pfam" id="PF02698">
    <property type="entry name" value="DUF218"/>
    <property type="match status" value="1"/>
</dbReference>
<comment type="caution">
    <text evidence="3">The sequence shown here is derived from an EMBL/GenBank/DDBJ whole genome shotgun (WGS) entry which is preliminary data.</text>
</comment>
<dbReference type="EMBL" id="JAGETV010000006">
    <property type="protein sequence ID" value="MBO1926989.1"/>
    <property type="molecule type" value="Genomic_DNA"/>
</dbReference>
<dbReference type="Proteomes" id="UP000664835">
    <property type="component" value="Unassembled WGS sequence"/>
</dbReference>
<feature type="transmembrane region" description="Helical" evidence="1">
    <location>
        <begin position="12"/>
        <end position="36"/>
    </location>
</feature>
<organism evidence="3 4">
    <name type="scientific">Thiomicrorhabdus marina</name>
    <dbReference type="NCBI Taxonomy" id="2818442"/>
    <lineage>
        <taxon>Bacteria</taxon>
        <taxon>Pseudomonadati</taxon>
        <taxon>Pseudomonadota</taxon>
        <taxon>Gammaproteobacteria</taxon>
        <taxon>Thiotrichales</taxon>
        <taxon>Piscirickettsiaceae</taxon>
        <taxon>Thiomicrorhabdus</taxon>
    </lineage>
</organism>
<evidence type="ECO:0000256" key="1">
    <source>
        <dbReference type="SAM" id="Phobius"/>
    </source>
</evidence>
<feature type="transmembrane region" description="Helical" evidence="1">
    <location>
        <begin position="43"/>
        <end position="61"/>
    </location>
</feature>
<gene>
    <name evidence="3" type="ORF">J3998_05315</name>
</gene>
<reference evidence="3 4" key="1">
    <citation type="submission" date="2021-03" db="EMBL/GenBank/DDBJ databases">
        <title>Thiomicrorhabdus sp.nov.,novel sulfur-oxidizing bacteria isolated from coastal sediment.</title>
        <authorList>
            <person name="Liu X."/>
        </authorList>
    </citation>
    <scope>NUCLEOTIDE SEQUENCE [LARGE SCALE GENOMIC DNA]</scope>
    <source>
        <strain evidence="3 4">6S2-11</strain>
    </source>
</reference>
<keyword evidence="4" id="KW-1185">Reference proteome</keyword>